<keyword evidence="1" id="KW-0812">Transmembrane</keyword>
<keyword evidence="1" id="KW-1133">Transmembrane helix</keyword>
<sequence length="315" mass="36155">MDCDIKRNNRSISRTFPKCGIAVSSRQKSLDLQYRLSETRQNKFGKRSDTASEAILQAKRSCSFLLFLSTLYLLLPIIGRAYLAYTVSPARIEKMLFGAEEITEVFEVQNVSDDSLRIKIEFEDFVIDENGKTIFLPAESLFNSIAPYVVVNPEEFSIRPQGIEYVRLTFRIPRDKEISEYYGMMIFKSQPIPSQYQPMIQIAGEVGVPIYYSVANLIIKDASFESLYVVDDSINIVFKNAGNIHLRVKGEAKILTIDEKIVEKDSIPEFVVLPEKIRKVKLPIKIKLRNGDYLIRVRLDYGALQLLEGERRFIK</sequence>
<comment type="caution">
    <text evidence="2">The sequence shown here is derived from an EMBL/GenBank/DDBJ whole genome shotgun (WGS) entry which is preliminary data.</text>
</comment>
<organism evidence="2">
    <name type="scientific">candidate division WOR-3 bacterium</name>
    <dbReference type="NCBI Taxonomy" id="2052148"/>
    <lineage>
        <taxon>Bacteria</taxon>
        <taxon>Bacteria division WOR-3</taxon>
    </lineage>
</organism>
<evidence type="ECO:0000256" key="1">
    <source>
        <dbReference type="SAM" id="Phobius"/>
    </source>
</evidence>
<dbReference type="EMBL" id="DTGZ01000090">
    <property type="protein sequence ID" value="HGV97593.1"/>
    <property type="molecule type" value="Genomic_DNA"/>
</dbReference>
<evidence type="ECO:0000313" key="2">
    <source>
        <dbReference type="EMBL" id="HGV97593.1"/>
    </source>
</evidence>
<keyword evidence="1" id="KW-0472">Membrane</keyword>
<protein>
    <recommendedName>
        <fullName evidence="3">Molecular chaperone</fullName>
    </recommendedName>
</protein>
<feature type="transmembrane region" description="Helical" evidence="1">
    <location>
        <begin position="64"/>
        <end position="85"/>
    </location>
</feature>
<dbReference type="AlphaFoldDB" id="A0A7C4X9S9"/>
<reference evidence="2" key="1">
    <citation type="journal article" date="2020" name="mSystems">
        <title>Genome- and Community-Level Interaction Insights into Carbon Utilization and Element Cycling Functions of Hydrothermarchaeota in Hydrothermal Sediment.</title>
        <authorList>
            <person name="Zhou Z."/>
            <person name="Liu Y."/>
            <person name="Xu W."/>
            <person name="Pan J."/>
            <person name="Luo Z.H."/>
            <person name="Li M."/>
        </authorList>
    </citation>
    <scope>NUCLEOTIDE SEQUENCE [LARGE SCALE GENOMIC DNA]</scope>
    <source>
        <strain evidence="2">SpSt-774</strain>
    </source>
</reference>
<name>A0A7C4X9S9_UNCW3</name>
<proteinExistence type="predicted"/>
<gene>
    <name evidence="2" type="ORF">ENV60_04790</name>
</gene>
<evidence type="ECO:0008006" key="3">
    <source>
        <dbReference type="Google" id="ProtNLM"/>
    </source>
</evidence>
<accession>A0A7C4X9S9</accession>